<comment type="caution">
    <text evidence="1">The sequence shown here is derived from an EMBL/GenBank/DDBJ whole genome shotgun (WGS) entry which is preliminary data.</text>
</comment>
<feature type="non-terminal residue" evidence="1">
    <location>
        <position position="51"/>
    </location>
</feature>
<name>A0AAD6SP70_9AGAR</name>
<organism evidence="1 2">
    <name type="scientific">Mycena alexandri</name>
    <dbReference type="NCBI Taxonomy" id="1745969"/>
    <lineage>
        <taxon>Eukaryota</taxon>
        <taxon>Fungi</taxon>
        <taxon>Dikarya</taxon>
        <taxon>Basidiomycota</taxon>
        <taxon>Agaricomycotina</taxon>
        <taxon>Agaricomycetes</taxon>
        <taxon>Agaricomycetidae</taxon>
        <taxon>Agaricales</taxon>
        <taxon>Marasmiineae</taxon>
        <taxon>Mycenaceae</taxon>
        <taxon>Mycena</taxon>
    </lineage>
</organism>
<keyword evidence="2" id="KW-1185">Reference proteome</keyword>
<evidence type="ECO:0000313" key="2">
    <source>
        <dbReference type="Proteomes" id="UP001218188"/>
    </source>
</evidence>
<protein>
    <submittedName>
        <fullName evidence="1">Uncharacterized protein</fullName>
    </submittedName>
</protein>
<feature type="non-terminal residue" evidence="1">
    <location>
        <position position="1"/>
    </location>
</feature>
<accession>A0AAD6SP70</accession>
<proteinExistence type="predicted"/>
<reference evidence="1" key="1">
    <citation type="submission" date="2023-03" db="EMBL/GenBank/DDBJ databases">
        <title>Massive genome expansion in bonnet fungi (Mycena s.s.) driven by repeated elements and novel gene families across ecological guilds.</title>
        <authorList>
            <consortium name="Lawrence Berkeley National Laboratory"/>
            <person name="Harder C.B."/>
            <person name="Miyauchi S."/>
            <person name="Viragh M."/>
            <person name="Kuo A."/>
            <person name="Thoen E."/>
            <person name="Andreopoulos B."/>
            <person name="Lu D."/>
            <person name="Skrede I."/>
            <person name="Drula E."/>
            <person name="Henrissat B."/>
            <person name="Morin E."/>
            <person name="Kohler A."/>
            <person name="Barry K."/>
            <person name="LaButti K."/>
            <person name="Morin E."/>
            <person name="Salamov A."/>
            <person name="Lipzen A."/>
            <person name="Mereny Z."/>
            <person name="Hegedus B."/>
            <person name="Baldrian P."/>
            <person name="Stursova M."/>
            <person name="Weitz H."/>
            <person name="Taylor A."/>
            <person name="Grigoriev I.V."/>
            <person name="Nagy L.G."/>
            <person name="Martin F."/>
            <person name="Kauserud H."/>
        </authorList>
    </citation>
    <scope>NUCLEOTIDE SEQUENCE</scope>
    <source>
        <strain evidence="1">CBHHK200</strain>
    </source>
</reference>
<gene>
    <name evidence="1" type="ORF">C8F04DRAFT_902399</name>
</gene>
<dbReference type="Proteomes" id="UP001218188">
    <property type="component" value="Unassembled WGS sequence"/>
</dbReference>
<dbReference type="EMBL" id="JARJCM010000089">
    <property type="protein sequence ID" value="KAJ7030581.1"/>
    <property type="molecule type" value="Genomic_DNA"/>
</dbReference>
<sequence length="51" mass="5832">FPPRPLSDREVHKILTRYCETVRPQNFMEKGCAVCGRLTSIKQLSPLSSLK</sequence>
<dbReference type="AlphaFoldDB" id="A0AAD6SP70"/>
<evidence type="ECO:0000313" key="1">
    <source>
        <dbReference type="EMBL" id="KAJ7030581.1"/>
    </source>
</evidence>